<organism evidence="1 2">
    <name type="scientific">Lysinibacillus contaminans</name>
    <dbReference type="NCBI Taxonomy" id="1293441"/>
    <lineage>
        <taxon>Bacteria</taxon>
        <taxon>Bacillati</taxon>
        <taxon>Bacillota</taxon>
        <taxon>Bacilli</taxon>
        <taxon>Bacillales</taxon>
        <taxon>Bacillaceae</taxon>
        <taxon>Lysinibacillus</taxon>
    </lineage>
</organism>
<gene>
    <name evidence="1" type="ORF">AEA09_07065</name>
</gene>
<dbReference type="RefSeq" id="WP_053583164.1">
    <property type="nucleotide sequence ID" value="NZ_LGRV01000003.1"/>
</dbReference>
<evidence type="ECO:0008006" key="3">
    <source>
        <dbReference type="Google" id="ProtNLM"/>
    </source>
</evidence>
<reference evidence="2" key="1">
    <citation type="submission" date="2015-07" db="EMBL/GenBank/DDBJ databases">
        <title>Fjat-14205 dsm 2895.</title>
        <authorList>
            <person name="Liu B."/>
            <person name="Wang J."/>
            <person name="Zhu Y."/>
            <person name="Liu G."/>
            <person name="Chen Q."/>
            <person name="Chen Z."/>
            <person name="Lan J."/>
            <person name="Che J."/>
            <person name="Ge C."/>
            <person name="Shi H."/>
            <person name="Pan Z."/>
            <person name="Liu X."/>
        </authorList>
    </citation>
    <scope>NUCLEOTIDE SEQUENCE [LARGE SCALE GENOMIC DNA]</scope>
    <source>
        <strain evidence="2">DSM 25560</strain>
    </source>
</reference>
<keyword evidence="2" id="KW-1185">Reference proteome</keyword>
<accession>A0ABR5K1T8</accession>
<protein>
    <recommendedName>
        <fullName evidence="3">LXG domain-containing protein</fullName>
    </recommendedName>
</protein>
<comment type="caution">
    <text evidence="1">The sequence shown here is derived from an EMBL/GenBank/DDBJ whole genome shotgun (WGS) entry which is preliminary data.</text>
</comment>
<name>A0ABR5K1T8_9BACI</name>
<sequence length="120" mass="14027">MYSNTANMKKQTSNLINSLIRLKGNLSSAKTFMNSDKIPAIYFFSNAYSDFNLFKAIYQTVTPGDSKIDTFLQDFEEFYQEVNKYVEFYAEDNAHNQLHKEITASINEIEIYLLNLKDMY</sequence>
<dbReference type="EMBL" id="LGRV01000003">
    <property type="protein sequence ID" value="KOS68339.1"/>
    <property type="molecule type" value="Genomic_DNA"/>
</dbReference>
<evidence type="ECO:0000313" key="2">
    <source>
        <dbReference type="Proteomes" id="UP000050668"/>
    </source>
</evidence>
<proteinExistence type="predicted"/>
<evidence type="ECO:0000313" key="1">
    <source>
        <dbReference type="EMBL" id="KOS68339.1"/>
    </source>
</evidence>
<dbReference type="Proteomes" id="UP000050668">
    <property type="component" value="Unassembled WGS sequence"/>
</dbReference>